<accession>A0A1W1XRG5</accession>
<gene>
    <name evidence="1" type="ORF">SAMN02746041_02670</name>
</gene>
<sequence length="264" mass="30541">MTAMTHERPYGHWPEIGNPFPEEVAREVYRYEAVAAEHVRAARESVHGPSWERRRALPSSFRTQLKKAFQVLDQSHRYVLSHLRRTGSPVRCRPDCSHCCTQMPSGLTGAEILFLYDGLTVAGTVESAFRRCLERQEIWSQLSRWHPPGTARTREQELTRRLHQYHGLHIACPFLKGDLCSVYLHRPLPCRMHYSLSPPSWCRPSHFQHPHAVRFNLEPGPVVLEELDRLDAALGLQELSDLLICGFLEFVVNVMEFRPITWVE</sequence>
<evidence type="ECO:0000313" key="2">
    <source>
        <dbReference type="Proteomes" id="UP000192783"/>
    </source>
</evidence>
<dbReference type="Pfam" id="PF03692">
    <property type="entry name" value="CxxCxxCC"/>
    <property type="match status" value="1"/>
</dbReference>
<evidence type="ECO:0000313" key="1">
    <source>
        <dbReference type="EMBL" id="SMC26569.1"/>
    </source>
</evidence>
<dbReference type="AlphaFoldDB" id="A0A1W1XRG5"/>
<dbReference type="EMBL" id="FWXF01000017">
    <property type="protein sequence ID" value="SMC26569.1"/>
    <property type="molecule type" value="Genomic_DNA"/>
</dbReference>
<dbReference type="Proteomes" id="UP000192783">
    <property type="component" value="Unassembled WGS sequence"/>
</dbReference>
<dbReference type="STRING" id="1121390.SAMN02746041_02670"/>
<dbReference type="InterPro" id="IPR005358">
    <property type="entry name" value="Puta_zinc/iron-chelating_dom"/>
</dbReference>
<organism evidence="1 2">
    <name type="scientific">Desulfacinum hydrothermale DSM 13146</name>
    <dbReference type="NCBI Taxonomy" id="1121390"/>
    <lineage>
        <taxon>Bacteria</taxon>
        <taxon>Pseudomonadati</taxon>
        <taxon>Thermodesulfobacteriota</taxon>
        <taxon>Syntrophobacteria</taxon>
        <taxon>Syntrophobacterales</taxon>
        <taxon>Syntrophobacteraceae</taxon>
        <taxon>Desulfacinum</taxon>
    </lineage>
</organism>
<keyword evidence="2" id="KW-1185">Reference proteome</keyword>
<proteinExistence type="predicted"/>
<reference evidence="1 2" key="1">
    <citation type="submission" date="2017-04" db="EMBL/GenBank/DDBJ databases">
        <authorList>
            <person name="Afonso C.L."/>
            <person name="Miller P.J."/>
            <person name="Scott M.A."/>
            <person name="Spackman E."/>
            <person name="Goraichik I."/>
            <person name="Dimitrov K.M."/>
            <person name="Suarez D.L."/>
            <person name="Swayne D.E."/>
        </authorList>
    </citation>
    <scope>NUCLEOTIDE SEQUENCE [LARGE SCALE GENOMIC DNA]</scope>
    <source>
        <strain evidence="1 2">DSM 13146</strain>
    </source>
</reference>
<name>A0A1W1XRG5_9BACT</name>
<dbReference type="OrthoDB" id="9810361at2"/>
<protein>
    <submittedName>
        <fullName evidence="1">Putative zinc-or iron-chelating domain-containing protein</fullName>
    </submittedName>
</protein>